<dbReference type="Pfam" id="PF01370">
    <property type="entry name" value="Epimerase"/>
    <property type="match status" value="1"/>
</dbReference>
<dbReference type="Proteomes" id="UP000242432">
    <property type="component" value="Unassembled WGS sequence"/>
</dbReference>
<feature type="domain" description="NAD-dependent epimerase/dehydratase" evidence="1">
    <location>
        <begin position="3"/>
        <end position="205"/>
    </location>
</feature>
<dbReference type="PANTHER" id="PTHR11092">
    <property type="entry name" value="SUGAR NUCLEOTIDE EPIMERASE RELATED"/>
    <property type="match status" value="1"/>
</dbReference>
<dbReference type="InterPro" id="IPR036291">
    <property type="entry name" value="NAD(P)-bd_dom_sf"/>
</dbReference>
<dbReference type="EMBL" id="FUXX01000044">
    <property type="protein sequence ID" value="SKA67807.1"/>
    <property type="molecule type" value="Genomic_DNA"/>
</dbReference>
<reference evidence="3" key="1">
    <citation type="submission" date="2017-02" db="EMBL/GenBank/DDBJ databases">
        <authorList>
            <person name="Varghese N."/>
            <person name="Submissions S."/>
        </authorList>
    </citation>
    <scope>NUCLEOTIDE SEQUENCE [LARGE SCALE GENOMIC DNA]</scope>
    <source>
        <strain evidence="3">DSM 3072</strain>
    </source>
</reference>
<protein>
    <recommendedName>
        <fullName evidence="1">NAD-dependent epimerase/dehydratase domain-containing protein</fullName>
    </recommendedName>
</protein>
<sequence>MRILVAGGSGFIGRELITLLHKNEDTIFVYTHQKNVVNNLGFQKEITVLKADDEFPEVDVIVNLSGESIAEKRLSKSRLEEIQNSRIETIELLSEKYTDKFPSHFIQASATGIYKDNCLQDETGDLSDTVYASICKAIENKAGELTDRHKTNVSICRIGVVVGTGGGLADNLKYMPRLYIIGGNNYIPYLSVSDCALAIRHIIINKLYGIFNLCSDHFLTANQILKLASSSKFLTIPIPKLVLKFDKRGDLLLTNQRIIPKALKENGFIFDRF</sequence>
<dbReference type="AlphaFoldDB" id="A0A1T4VS86"/>
<dbReference type="SUPFAM" id="SSF51735">
    <property type="entry name" value="NAD(P)-binding Rossmann-fold domains"/>
    <property type="match status" value="1"/>
</dbReference>
<evidence type="ECO:0000313" key="2">
    <source>
        <dbReference type="EMBL" id="SKA67807.1"/>
    </source>
</evidence>
<gene>
    <name evidence="2" type="ORF">SAMN02745213_01981</name>
</gene>
<evidence type="ECO:0000259" key="1">
    <source>
        <dbReference type="Pfam" id="PF01370"/>
    </source>
</evidence>
<keyword evidence="3" id="KW-1185">Reference proteome</keyword>
<name>A0A1T4VS86_9GAMM</name>
<dbReference type="Gene3D" id="3.40.50.720">
    <property type="entry name" value="NAD(P)-binding Rossmann-like Domain"/>
    <property type="match status" value="1"/>
</dbReference>
<accession>A0A1T4VS86</accession>
<proteinExistence type="predicted"/>
<organism evidence="2 3">
    <name type="scientific">Succinivibrio dextrinosolvens DSM 3072</name>
    <dbReference type="NCBI Taxonomy" id="1123324"/>
    <lineage>
        <taxon>Bacteria</taxon>
        <taxon>Pseudomonadati</taxon>
        <taxon>Pseudomonadota</taxon>
        <taxon>Gammaproteobacteria</taxon>
        <taxon>Aeromonadales</taxon>
        <taxon>Succinivibrionaceae</taxon>
        <taxon>Succinivibrio</taxon>
    </lineage>
</organism>
<dbReference type="PANTHER" id="PTHR11092:SF0">
    <property type="entry name" value="EPIMERASE FAMILY PROTEIN SDR39U1"/>
    <property type="match status" value="1"/>
</dbReference>
<evidence type="ECO:0000313" key="3">
    <source>
        <dbReference type="Proteomes" id="UP000242432"/>
    </source>
</evidence>
<dbReference type="RefSeq" id="WP_078929329.1">
    <property type="nucleotide sequence ID" value="NZ_FUXX01000044.1"/>
</dbReference>
<dbReference type="InterPro" id="IPR001509">
    <property type="entry name" value="Epimerase_deHydtase"/>
</dbReference>